<dbReference type="SUPFAM" id="SSF161098">
    <property type="entry name" value="MetI-like"/>
    <property type="match status" value="1"/>
</dbReference>
<dbReference type="PROSITE" id="PS50928">
    <property type="entry name" value="ABC_TM1"/>
    <property type="match status" value="1"/>
</dbReference>
<evidence type="ECO:0000256" key="2">
    <source>
        <dbReference type="ARBA" id="ARBA00022448"/>
    </source>
</evidence>
<dbReference type="Gene3D" id="1.10.3720.10">
    <property type="entry name" value="MetI-like"/>
    <property type="match status" value="1"/>
</dbReference>
<comment type="similarity">
    <text evidence="7">Belongs to the binding-protein-dependent transport system permease family.</text>
</comment>
<feature type="transmembrane region" description="Helical" evidence="7">
    <location>
        <begin position="267"/>
        <end position="286"/>
    </location>
</feature>
<dbReference type="InterPro" id="IPR000515">
    <property type="entry name" value="MetI-like"/>
</dbReference>
<feature type="transmembrane region" description="Helical" evidence="7">
    <location>
        <begin position="107"/>
        <end position="127"/>
    </location>
</feature>
<keyword evidence="3" id="KW-1003">Cell membrane</keyword>
<feature type="transmembrane region" description="Helical" evidence="7">
    <location>
        <begin position="12"/>
        <end position="37"/>
    </location>
</feature>
<feature type="transmembrane region" description="Helical" evidence="7">
    <location>
        <begin position="74"/>
        <end position="95"/>
    </location>
</feature>
<evidence type="ECO:0000256" key="3">
    <source>
        <dbReference type="ARBA" id="ARBA00022475"/>
    </source>
</evidence>
<feature type="transmembrane region" description="Helical" evidence="7">
    <location>
        <begin position="167"/>
        <end position="185"/>
    </location>
</feature>
<keyword evidence="2 7" id="KW-0813">Transport</keyword>
<comment type="caution">
    <text evidence="9">The sequence shown here is derived from an EMBL/GenBank/DDBJ whole genome shotgun (WGS) entry which is preliminary data.</text>
</comment>
<keyword evidence="5 7" id="KW-1133">Transmembrane helix</keyword>
<dbReference type="PANTHER" id="PTHR43227">
    <property type="entry name" value="BLL4140 PROTEIN"/>
    <property type="match status" value="1"/>
</dbReference>
<evidence type="ECO:0000256" key="1">
    <source>
        <dbReference type="ARBA" id="ARBA00004651"/>
    </source>
</evidence>
<keyword evidence="4 7" id="KW-0812">Transmembrane</keyword>
<dbReference type="InterPro" id="IPR050809">
    <property type="entry name" value="UgpAE/MalFG_permease"/>
</dbReference>
<comment type="subcellular location">
    <subcellularLocation>
        <location evidence="1 7">Cell membrane</location>
        <topology evidence="1 7">Multi-pass membrane protein</topology>
    </subcellularLocation>
</comment>
<dbReference type="InterPro" id="IPR035906">
    <property type="entry name" value="MetI-like_sf"/>
</dbReference>
<gene>
    <name evidence="9" type="ORF">IAA84_01700</name>
</gene>
<feature type="domain" description="ABC transmembrane type-1" evidence="8">
    <location>
        <begin position="70"/>
        <end position="285"/>
    </location>
</feature>
<evidence type="ECO:0000313" key="10">
    <source>
        <dbReference type="Proteomes" id="UP000824140"/>
    </source>
</evidence>
<dbReference type="EMBL" id="DVJN01000033">
    <property type="protein sequence ID" value="HIS91711.1"/>
    <property type="molecule type" value="Genomic_DNA"/>
</dbReference>
<keyword evidence="6 7" id="KW-0472">Membrane</keyword>
<evidence type="ECO:0000256" key="4">
    <source>
        <dbReference type="ARBA" id="ARBA00022692"/>
    </source>
</evidence>
<dbReference type="GO" id="GO:0055085">
    <property type="term" value="P:transmembrane transport"/>
    <property type="evidence" value="ECO:0007669"/>
    <property type="project" value="InterPro"/>
</dbReference>
<sequence>MLKRLCRERALHLMLLPSIVLLFLFHYIPLGGIVIAFQDYSPVRGILRSDWVGMGNFTYIFSLPTFPRVLRNTLLIACGKVVLNILVPVTFALLLNEIRSAAFKRTIQTVAYLPHFLSWVILGGILTDVLSPSTGIVNRILGLFGMEPVFFLGDAAIFPYTMIWTEIWKEMGFGAVIYLATLTGIDPTYYEAAVVDGATRWKQTVYITLPCLAPTIVLLSMLALGNVLNAGFDQVYNMYSISVYSTGDIIDTFIYRLGLEDFQFSPSAAVGLFKSAISTVLIILSYKLADITTGYRII</sequence>
<organism evidence="9 10">
    <name type="scientific">Candidatus Alectryocaccomicrobium excrementavium</name>
    <dbReference type="NCBI Taxonomy" id="2840668"/>
    <lineage>
        <taxon>Bacteria</taxon>
        <taxon>Bacillati</taxon>
        <taxon>Bacillota</taxon>
        <taxon>Clostridia</taxon>
        <taxon>Candidatus Alectryocaccomicrobium</taxon>
    </lineage>
</organism>
<dbReference type="AlphaFoldDB" id="A0A9D1FY92"/>
<protein>
    <submittedName>
        <fullName evidence="9">Sugar ABC transporter permease</fullName>
    </submittedName>
</protein>
<reference evidence="9" key="2">
    <citation type="journal article" date="2021" name="PeerJ">
        <title>Extensive microbial diversity within the chicken gut microbiome revealed by metagenomics and culture.</title>
        <authorList>
            <person name="Gilroy R."/>
            <person name="Ravi A."/>
            <person name="Getino M."/>
            <person name="Pursley I."/>
            <person name="Horton D.L."/>
            <person name="Alikhan N.F."/>
            <person name="Baker D."/>
            <person name="Gharbi K."/>
            <person name="Hall N."/>
            <person name="Watson M."/>
            <person name="Adriaenssens E.M."/>
            <person name="Foster-Nyarko E."/>
            <person name="Jarju S."/>
            <person name="Secka A."/>
            <person name="Antonio M."/>
            <person name="Oren A."/>
            <person name="Chaudhuri R.R."/>
            <person name="La Ragione R."/>
            <person name="Hildebrand F."/>
            <person name="Pallen M.J."/>
        </authorList>
    </citation>
    <scope>NUCLEOTIDE SEQUENCE</scope>
    <source>
        <strain evidence="9">13766</strain>
    </source>
</reference>
<reference evidence="9" key="1">
    <citation type="submission" date="2020-10" db="EMBL/GenBank/DDBJ databases">
        <authorList>
            <person name="Gilroy R."/>
        </authorList>
    </citation>
    <scope>NUCLEOTIDE SEQUENCE</scope>
    <source>
        <strain evidence="9">13766</strain>
    </source>
</reference>
<dbReference type="PANTHER" id="PTHR43227:SF11">
    <property type="entry name" value="BLL4140 PROTEIN"/>
    <property type="match status" value="1"/>
</dbReference>
<dbReference type="CDD" id="cd06261">
    <property type="entry name" value="TM_PBP2"/>
    <property type="match status" value="1"/>
</dbReference>
<feature type="transmembrane region" description="Helical" evidence="7">
    <location>
        <begin position="205"/>
        <end position="224"/>
    </location>
</feature>
<dbReference type="Proteomes" id="UP000824140">
    <property type="component" value="Unassembled WGS sequence"/>
</dbReference>
<feature type="transmembrane region" description="Helical" evidence="7">
    <location>
        <begin position="236"/>
        <end position="255"/>
    </location>
</feature>
<dbReference type="Pfam" id="PF00528">
    <property type="entry name" value="BPD_transp_1"/>
    <property type="match status" value="1"/>
</dbReference>
<name>A0A9D1FY92_9FIRM</name>
<accession>A0A9D1FY92</accession>
<dbReference type="GO" id="GO:0005886">
    <property type="term" value="C:plasma membrane"/>
    <property type="evidence" value="ECO:0007669"/>
    <property type="project" value="UniProtKB-SubCell"/>
</dbReference>
<feature type="transmembrane region" description="Helical" evidence="7">
    <location>
        <begin position="139"/>
        <end position="160"/>
    </location>
</feature>
<evidence type="ECO:0000259" key="8">
    <source>
        <dbReference type="PROSITE" id="PS50928"/>
    </source>
</evidence>
<evidence type="ECO:0000256" key="7">
    <source>
        <dbReference type="RuleBase" id="RU363032"/>
    </source>
</evidence>
<proteinExistence type="inferred from homology"/>
<evidence type="ECO:0000313" key="9">
    <source>
        <dbReference type="EMBL" id="HIS91711.1"/>
    </source>
</evidence>
<evidence type="ECO:0000256" key="6">
    <source>
        <dbReference type="ARBA" id="ARBA00023136"/>
    </source>
</evidence>
<evidence type="ECO:0000256" key="5">
    <source>
        <dbReference type="ARBA" id="ARBA00022989"/>
    </source>
</evidence>